<protein>
    <submittedName>
        <fullName evidence="3">Uncharacterized protein</fullName>
    </submittedName>
</protein>
<name>A0ABR3X7X3_9PEZI</name>
<sequence>MAAMIVGAWLFKNLVAESPTASRPSSAQLPLTILSQDELQDQQQQQYRTCLPCRRVALPSHHLLAAAVLAAGMSLLLAVCLPGEAGRYAAFLVFEVCNGVYMPCVAYQRGLVVNEANRAGMYGLMKLPLFVFVIVALCMTAEGMCLESTTRATGRM</sequence>
<dbReference type="EMBL" id="JAZHXJ010000143">
    <property type="protein sequence ID" value="KAL1872028.1"/>
    <property type="molecule type" value="Genomic_DNA"/>
</dbReference>
<keyword evidence="1" id="KW-1133">Transmembrane helix</keyword>
<feature type="transmembrane region" description="Helical" evidence="1">
    <location>
        <begin position="128"/>
        <end position="146"/>
    </location>
</feature>
<evidence type="ECO:0000256" key="2">
    <source>
        <dbReference type="SAM" id="SignalP"/>
    </source>
</evidence>
<evidence type="ECO:0000313" key="3">
    <source>
        <dbReference type="EMBL" id="KAL1872028.1"/>
    </source>
</evidence>
<gene>
    <name evidence="3" type="ORF">VTK73DRAFT_1696</name>
</gene>
<keyword evidence="1" id="KW-0812">Transmembrane</keyword>
<evidence type="ECO:0000313" key="4">
    <source>
        <dbReference type="Proteomes" id="UP001586593"/>
    </source>
</evidence>
<keyword evidence="4" id="KW-1185">Reference proteome</keyword>
<dbReference type="Proteomes" id="UP001586593">
    <property type="component" value="Unassembled WGS sequence"/>
</dbReference>
<organism evidence="3 4">
    <name type="scientific">Phialemonium thermophilum</name>
    <dbReference type="NCBI Taxonomy" id="223376"/>
    <lineage>
        <taxon>Eukaryota</taxon>
        <taxon>Fungi</taxon>
        <taxon>Dikarya</taxon>
        <taxon>Ascomycota</taxon>
        <taxon>Pezizomycotina</taxon>
        <taxon>Sordariomycetes</taxon>
        <taxon>Sordariomycetidae</taxon>
        <taxon>Cephalothecales</taxon>
        <taxon>Cephalothecaceae</taxon>
        <taxon>Phialemonium</taxon>
    </lineage>
</organism>
<evidence type="ECO:0000256" key="1">
    <source>
        <dbReference type="SAM" id="Phobius"/>
    </source>
</evidence>
<keyword evidence="2" id="KW-0732">Signal</keyword>
<comment type="caution">
    <text evidence="3">The sequence shown here is derived from an EMBL/GenBank/DDBJ whole genome shotgun (WGS) entry which is preliminary data.</text>
</comment>
<proteinExistence type="predicted"/>
<reference evidence="3 4" key="1">
    <citation type="journal article" date="2024" name="Commun. Biol.">
        <title>Comparative genomic analysis of thermophilic fungi reveals convergent evolutionary adaptations and gene losses.</title>
        <authorList>
            <person name="Steindorff A.S."/>
            <person name="Aguilar-Pontes M.V."/>
            <person name="Robinson A.J."/>
            <person name="Andreopoulos B."/>
            <person name="LaButti K."/>
            <person name="Kuo A."/>
            <person name="Mondo S."/>
            <person name="Riley R."/>
            <person name="Otillar R."/>
            <person name="Haridas S."/>
            <person name="Lipzen A."/>
            <person name="Grimwood J."/>
            <person name="Schmutz J."/>
            <person name="Clum A."/>
            <person name="Reid I.D."/>
            <person name="Moisan M.C."/>
            <person name="Butler G."/>
            <person name="Nguyen T.T.M."/>
            <person name="Dewar K."/>
            <person name="Conant G."/>
            <person name="Drula E."/>
            <person name="Henrissat B."/>
            <person name="Hansel C."/>
            <person name="Singer S."/>
            <person name="Hutchinson M.I."/>
            <person name="de Vries R.P."/>
            <person name="Natvig D.O."/>
            <person name="Powell A.J."/>
            <person name="Tsang A."/>
            <person name="Grigoriev I.V."/>
        </authorList>
    </citation>
    <scope>NUCLEOTIDE SEQUENCE [LARGE SCALE GENOMIC DNA]</scope>
    <source>
        <strain evidence="3 4">ATCC 24622</strain>
    </source>
</reference>
<feature type="transmembrane region" description="Helical" evidence="1">
    <location>
        <begin position="62"/>
        <end position="81"/>
    </location>
</feature>
<accession>A0ABR3X7X3</accession>
<feature type="chain" id="PRO_5046738842" evidence="2">
    <location>
        <begin position="17"/>
        <end position="156"/>
    </location>
</feature>
<feature type="transmembrane region" description="Helical" evidence="1">
    <location>
        <begin position="88"/>
        <end position="108"/>
    </location>
</feature>
<keyword evidence="1" id="KW-0472">Membrane</keyword>
<feature type="signal peptide" evidence="2">
    <location>
        <begin position="1"/>
        <end position="16"/>
    </location>
</feature>